<dbReference type="HOGENOM" id="CLU_978969_0_0_9"/>
<organism evidence="1 2">
    <name type="scientific">Gottschalkia acidurici (strain ATCC 7906 / DSM 604 / BCRC 14475 / CIP 104303 / KCTC 5404 / NCIMB 10678 / 9a)</name>
    <name type="common">Clostridium acidurici</name>
    <dbReference type="NCBI Taxonomy" id="1128398"/>
    <lineage>
        <taxon>Bacteria</taxon>
        <taxon>Bacillati</taxon>
        <taxon>Bacillota</taxon>
        <taxon>Tissierellia</taxon>
        <taxon>Tissierellales</taxon>
        <taxon>Gottschalkiaceae</taxon>
        <taxon>Gottschalkia</taxon>
    </lineage>
</organism>
<dbReference type="EMBL" id="CP003326">
    <property type="protein sequence ID" value="AFS78121.1"/>
    <property type="molecule type" value="Genomic_DNA"/>
</dbReference>
<dbReference type="RefSeq" id="WP_014967258.1">
    <property type="nucleotide sequence ID" value="NC_018664.1"/>
</dbReference>
<keyword evidence="2" id="KW-1185">Reference proteome</keyword>
<sequence length="284" mass="33481">MFQTSFSKDDSYLNICNCYGYQYWRSGYTYGDNYLTNMFEYPHNLLGWKCNLGTPAYIDKINRIEAIYGSGIALEQLIDDFNTYDRYEIEDLKYNLFTDFYRFCKKINELVRKVVMTKKIHYFRNKINKAPKTLEELLKEKENWILVPPHKSAYHMHGIDGILNLKFVSKKGGHFESIYDKDNNLVTNKENMGTYNFVGSDDHDGHRTYDVEPYYRWGNTEECVGDGEVGSLKKALNNLINYSLDLKAIQRYQKYYFEMNSKEPSINDSIKLLRNKILIAEGIK</sequence>
<evidence type="ECO:0000313" key="1">
    <source>
        <dbReference type="EMBL" id="AFS78121.1"/>
    </source>
</evidence>
<gene>
    <name evidence="1" type="ordered locus">Curi_c11070</name>
</gene>
<reference evidence="1 2" key="1">
    <citation type="journal article" date="2012" name="PLoS ONE">
        <title>The purine-utilizing bacterium Clostridium acidurici 9a: a genome-guided metabolic reconsideration.</title>
        <authorList>
            <person name="Hartwich K."/>
            <person name="Poehlein A."/>
            <person name="Daniel R."/>
        </authorList>
    </citation>
    <scope>NUCLEOTIDE SEQUENCE [LARGE SCALE GENOMIC DNA]</scope>
    <source>
        <strain evidence="2">ATCC 7906 / DSM 604 / BCRC 14475 / CIP 104303 / KCTC 5404 / NCIMB 10678 / 9a</strain>
    </source>
</reference>
<dbReference type="KEGG" id="cad:Curi_c11070"/>
<evidence type="ECO:0000313" key="2">
    <source>
        <dbReference type="Proteomes" id="UP000006094"/>
    </source>
</evidence>
<proteinExistence type="predicted"/>
<accession>K0B0E8</accession>
<dbReference type="Proteomes" id="UP000006094">
    <property type="component" value="Chromosome"/>
</dbReference>
<dbReference type="STRING" id="1128398.Curi_c11070"/>
<dbReference type="AlphaFoldDB" id="K0B0E8"/>
<name>K0B0E8_GOTA9</name>
<protein>
    <submittedName>
        <fullName evidence="1">Uncharacterized protein</fullName>
    </submittedName>
</protein>
<dbReference type="eggNOG" id="COG3209">
    <property type="taxonomic scope" value="Bacteria"/>
</dbReference>
<dbReference type="OrthoDB" id="1759058at2"/>